<dbReference type="CDD" id="cd22857">
    <property type="entry name" value="WDR74"/>
    <property type="match status" value="1"/>
</dbReference>
<feature type="region of interest" description="Disordered" evidence="4">
    <location>
        <begin position="23"/>
        <end position="54"/>
    </location>
</feature>
<comment type="caution">
    <text evidence="5">The sequence shown here is derived from an EMBL/GenBank/DDBJ whole genome shotgun (WGS) entry which is preliminary data.</text>
</comment>
<gene>
    <name evidence="5" type="ORF">BC938DRAFT_477685</name>
</gene>
<dbReference type="PANTHER" id="PTHR16038">
    <property type="entry name" value="NOP SEVEN ASSOCIATED PROTEIN 1"/>
    <property type="match status" value="1"/>
</dbReference>
<dbReference type="GO" id="GO:0042273">
    <property type="term" value="P:ribosomal large subunit biogenesis"/>
    <property type="evidence" value="ECO:0007669"/>
    <property type="project" value="InterPro"/>
</dbReference>
<accession>A0A433QP00</accession>
<proteinExistence type="inferred from homology"/>
<evidence type="ECO:0000256" key="3">
    <source>
        <dbReference type="ARBA" id="ARBA00014234"/>
    </source>
</evidence>
<name>A0A433QP00_9FUNG</name>
<evidence type="ECO:0000256" key="1">
    <source>
        <dbReference type="ARBA" id="ARBA00007861"/>
    </source>
</evidence>
<protein>
    <recommendedName>
        <fullName evidence="3">Ribosome biogenesis protein NSA1</fullName>
    </recommendedName>
</protein>
<organism evidence="5 6">
    <name type="scientific">Jimgerdemannia flammicorona</name>
    <dbReference type="NCBI Taxonomy" id="994334"/>
    <lineage>
        <taxon>Eukaryota</taxon>
        <taxon>Fungi</taxon>
        <taxon>Fungi incertae sedis</taxon>
        <taxon>Mucoromycota</taxon>
        <taxon>Mucoromycotina</taxon>
        <taxon>Endogonomycetes</taxon>
        <taxon>Endogonales</taxon>
        <taxon>Endogonaceae</taxon>
        <taxon>Jimgerdemannia</taxon>
    </lineage>
</organism>
<dbReference type="Proteomes" id="UP000274822">
    <property type="component" value="Unassembled WGS sequence"/>
</dbReference>
<feature type="region of interest" description="Disordered" evidence="4">
    <location>
        <begin position="197"/>
        <end position="216"/>
    </location>
</feature>
<dbReference type="GO" id="GO:0030687">
    <property type="term" value="C:preribosome, large subunit precursor"/>
    <property type="evidence" value="ECO:0007669"/>
    <property type="project" value="TreeGrafter"/>
</dbReference>
<feature type="compositionally biased region" description="Acidic residues" evidence="4">
    <location>
        <begin position="397"/>
        <end position="407"/>
    </location>
</feature>
<comment type="subunit">
    <text evidence="2">Component of the pre-66S ribosomal particle.</text>
</comment>
<dbReference type="InterPro" id="IPR037379">
    <property type="entry name" value="WDR74/Nsa1"/>
</dbReference>
<reference evidence="5 6" key="1">
    <citation type="journal article" date="2018" name="New Phytol.">
        <title>Phylogenomics of Endogonaceae and evolution of mycorrhizas within Mucoromycota.</title>
        <authorList>
            <person name="Chang Y."/>
            <person name="Desiro A."/>
            <person name="Na H."/>
            <person name="Sandor L."/>
            <person name="Lipzen A."/>
            <person name="Clum A."/>
            <person name="Barry K."/>
            <person name="Grigoriev I.V."/>
            <person name="Martin F.M."/>
            <person name="Stajich J.E."/>
            <person name="Smith M.E."/>
            <person name="Bonito G."/>
            <person name="Spatafora J.W."/>
        </authorList>
    </citation>
    <scope>NUCLEOTIDE SEQUENCE [LARGE SCALE GENOMIC DNA]</scope>
    <source>
        <strain evidence="5 6">AD002</strain>
    </source>
</reference>
<dbReference type="AlphaFoldDB" id="A0A433QP00"/>
<sequence>MKYYTGDEGGLVKGISFPVPDISKHKHKLKREESKKPGETPAGPQPVVTSLGDSKIDKEEAVQHMCWGNWEGKKHIIVARKNGKIQFISPDDGSIAKEIREEHVGVGEKKEGKFVGLFMNDSTLITCTDTGHLRYIPLTSESPHPALHLQLTSDLCRMRVHPIQNHIFAVGGKERELTVYDVTALNSDEASKALAPAMENGERSGHNRHKKEKKEDKGVIFRAKNVKNDFLDLRVPVWITDIEWLSEDATKLVVATRHHKIRVYDTKAARRPALDVEVGQHPITSLCVGRSADEVIISDTTSNVFAVDVQTGKIMSQYKGFAGSVTSLHVSPTVNLASPTTPSSFMLISVSLDRFLRVHEMISVHRRIEHKVYLKQRLSCVLVDEEDEELVEVKEESESEVDEEERELWEKMTMVEQNDEERKKRKKRRKVE</sequence>
<dbReference type="PANTHER" id="PTHR16038:SF4">
    <property type="entry name" value="WD REPEAT-CONTAINING PROTEIN 74"/>
    <property type="match status" value="1"/>
</dbReference>
<feature type="compositionally biased region" description="Basic residues" evidence="4">
    <location>
        <begin position="423"/>
        <end position="432"/>
    </location>
</feature>
<dbReference type="SMART" id="SM00320">
    <property type="entry name" value="WD40"/>
    <property type="match status" value="3"/>
</dbReference>
<comment type="similarity">
    <text evidence="1">Belongs to the NSA1 family.</text>
</comment>
<evidence type="ECO:0000256" key="2">
    <source>
        <dbReference type="ARBA" id="ARBA00011187"/>
    </source>
</evidence>
<dbReference type="InterPro" id="IPR036322">
    <property type="entry name" value="WD40_repeat_dom_sf"/>
</dbReference>
<dbReference type="InterPro" id="IPR001680">
    <property type="entry name" value="WD40_rpt"/>
</dbReference>
<evidence type="ECO:0000313" key="5">
    <source>
        <dbReference type="EMBL" id="RUS31506.1"/>
    </source>
</evidence>
<keyword evidence="6" id="KW-1185">Reference proteome</keyword>
<dbReference type="GO" id="GO:0005730">
    <property type="term" value="C:nucleolus"/>
    <property type="evidence" value="ECO:0007669"/>
    <property type="project" value="InterPro"/>
</dbReference>
<dbReference type="SUPFAM" id="SSF50978">
    <property type="entry name" value="WD40 repeat-like"/>
    <property type="match status" value="1"/>
</dbReference>
<feature type="region of interest" description="Disordered" evidence="4">
    <location>
        <begin position="393"/>
        <end position="432"/>
    </location>
</feature>
<evidence type="ECO:0000313" key="6">
    <source>
        <dbReference type="Proteomes" id="UP000274822"/>
    </source>
</evidence>
<dbReference type="EMBL" id="RBNJ01002887">
    <property type="protein sequence ID" value="RUS31506.1"/>
    <property type="molecule type" value="Genomic_DNA"/>
</dbReference>
<dbReference type="InterPro" id="IPR015943">
    <property type="entry name" value="WD40/YVTN_repeat-like_dom_sf"/>
</dbReference>
<evidence type="ECO:0000256" key="4">
    <source>
        <dbReference type="SAM" id="MobiDB-lite"/>
    </source>
</evidence>
<dbReference type="Gene3D" id="2.130.10.10">
    <property type="entry name" value="YVTN repeat-like/Quinoprotein amine dehydrogenase"/>
    <property type="match status" value="2"/>
</dbReference>